<dbReference type="NCBIfam" id="TIGR01930">
    <property type="entry name" value="AcCoA-C-Actrans"/>
    <property type="match status" value="1"/>
</dbReference>
<dbReference type="InterPro" id="IPR020616">
    <property type="entry name" value="Thiolase_N"/>
</dbReference>
<accession>A0A0G1IAU5</accession>
<dbReference type="AlphaFoldDB" id="A0A0G1IAU5"/>
<dbReference type="InterPro" id="IPR002155">
    <property type="entry name" value="Thiolase"/>
</dbReference>
<evidence type="ECO:0000313" key="9">
    <source>
        <dbReference type="Proteomes" id="UP000033977"/>
    </source>
</evidence>
<evidence type="ECO:0000256" key="5">
    <source>
        <dbReference type="RuleBase" id="RU003557"/>
    </source>
</evidence>
<protein>
    <submittedName>
        <fullName evidence="8">Acetyl-CoA acetyltransferase</fullName>
    </submittedName>
</protein>
<name>A0A0G1IAU5_9BACT</name>
<dbReference type="CDD" id="cd00751">
    <property type="entry name" value="thiolase"/>
    <property type="match status" value="1"/>
</dbReference>
<dbReference type="EMBL" id="LCIN01000015">
    <property type="protein sequence ID" value="KKT56320.1"/>
    <property type="molecule type" value="Genomic_DNA"/>
</dbReference>
<keyword evidence="3 5" id="KW-0012">Acyltransferase</keyword>
<evidence type="ECO:0000256" key="1">
    <source>
        <dbReference type="ARBA" id="ARBA00010982"/>
    </source>
</evidence>
<dbReference type="Pfam" id="PF02803">
    <property type="entry name" value="Thiolase_C"/>
    <property type="match status" value="1"/>
</dbReference>
<feature type="active site" description="Proton acceptor" evidence="4">
    <location>
        <position position="323"/>
    </location>
</feature>
<dbReference type="Pfam" id="PF00108">
    <property type="entry name" value="Thiolase_N"/>
    <property type="match status" value="1"/>
</dbReference>
<evidence type="ECO:0000313" key="8">
    <source>
        <dbReference type="EMBL" id="KKT56320.1"/>
    </source>
</evidence>
<comment type="caution">
    <text evidence="8">The sequence shown here is derived from an EMBL/GenBank/DDBJ whole genome shotgun (WGS) entry which is preliminary data.</text>
</comment>
<feature type="domain" description="Thiolase C-terminal" evidence="7">
    <location>
        <begin position="243"/>
        <end position="365"/>
    </location>
</feature>
<sequence length="369" mass="39669">MAHSKKHTVIVGAKRTPVLKARGKWHNVSAIDLGAAVIGRLLKGKVPEPDQVIMGTFANPREWLNPAKAACATAGFEHLNAFTVNTVCNSGLVAAIIGDAFIKAGAEDCVMAGGMENLLSLSDKEILSLLRDPQTGEMTWHAGDWCARTYGISRKDQDDLAVESYKRARTAYRRFAFGEEIVPFRGQGVDEEPFWKVNEEMIRGAELVEGCETITALNASKNAGGAAAVMMTNQKTCGKYGLEPLAYIVSCSSVALGGDWKKFTIAPPFAILEAIGKAKLYMEDIDFFFINTAFGSVTIHASRELGMPLEKINPNGDAVSIGHPIGASGAKLLVEAVWALKKLNKRHAVISLCNAPGEAAAMVIKNAMF</sequence>
<comment type="similarity">
    <text evidence="1 5">Belongs to the thiolase-like superfamily. Thiolase family.</text>
</comment>
<dbReference type="SUPFAM" id="SSF53901">
    <property type="entry name" value="Thiolase-like"/>
    <property type="match status" value="2"/>
</dbReference>
<dbReference type="PROSITE" id="PS00099">
    <property type="entry name" value="THIOLASE_3"/>
    <property type="match status" value="1"/>
</dbReference>
<organism evidence="8 9">
    <name type="scientific">Candidatus Giovannonibacteria bacterium GW2011_GWB1_44_23</name>
    <dbReference type="NCBI Taxonomy" id="1618652"/>
    <lineage>
        <taxon>Bacteria</taxon>
        <taxon>Candidatus Giovannoniibacteriota</taxon>
    </lineage>
</organism>
<dbReference type="InterPro" id="IPR020617">
    <property type="entry name" value="Thiolase_C"/>
</dbReference>
<dbReference type="InterPro" id="IPR016039">
    <property type="entry name" value="Thiolase-like"/>
</dbReference>
<evidence type="ECO:0000256" key="2">
    <source>
        <dbReference type="ARBA" id="ARBA00022679"/>
    </source>
</evidence>
<keyword evidence="2 5" id="KW-0808">Transferase</keyword>
<dbReference type="PANTHER" id="PTHR18919">
    <property type="entry name" value="ACETYL-COA C-ACYLTRANSFERASE"/>
    <property type="match status" value="1"/>
</dbReference>
<dbReference type="Gene3D" id="3.40.47.10">
    <property type="match status" value="1"/>
</dbReference>
<feature type="active site" description="Acyl-thioester intermediate" evidence="4">
    <location>
        <position position="88"/>
    </location>
</feature>
<feature type="domain" description="Thiolase N-terminal" evidence="6">
    <location>
        <begin position="9"/>
        <end position="234"/>
    </location>
</feature>
<dbReference type="PANTHER" id="PTHR18919:SF138">
    <property type="entry name" value="ACETYL-COA C-ACETYLTRANSFERASE"/>
    <property type="match status" value="1"/>
</dbReference>
<evidence type="ECO:0000259" key="6">
    <source>
        <dbReference type="Pfam" id="PF00108"/>
    </source>
</evidence>
<gene>
    <name evidence="8" type="ORF">UW49_C0015G0010</name>
</gene>
<feature type="active site" description="Proton acceptor" evidence="4">
    <location>
        <position position="353"/>
    </location>
</feature>
<evidence type="ECO:0000256" key="3">
    <source>
        <dbReference type="ARBA" id="ARBA00023315"/>
    </source>
</evidence>
<dbReference type="GO" id="GO:0016747">
    <property type="term" value="F:acyltransferase activity, transferring groups other than amino-acyl groups"/>
    <property type="evidence" value="ECO:0007669"/>
    <property type="project" value="InterPro"/>
</dbReference>
<dbReference type="InterPro" id="IPR020610">
    <property type="entry name" value="Thiolase_AS"/>
</dbReference>
<reference evidence="8 9" key="1">
    <citation type="journal article" date="2015" name="Nature">
        <title>rRNA introns, odd ribosomes, and small enigmatic genomes across a large radiation of phyla.</title>
        <authorList>
            <person name="Brown C.T."/>
            <person name="Hug L.A."/>
            <person name="Thomas B.C."/>
            <person name="Sharon I."/>
            <person name="Castelle C.J."/>
            <person name="Singh A."/>
            <person name="Wilkins M.J."/>
            <person name="Williams K.H."/>
            <person name="Banfield J.F."/>
        </authorList>
    </citation>
    <scope>NUCLEOTIDE SEQUENCE [LARGE SCALE GENOMIC DNA]</scope>
</reference>
<evidence type="ECO:0000256" key="4">
    <source>
        <dbReference type="PIRSR" id="PIRSR000429-1"/>
    </source>
</evidence>
<evidence type="ECO:0000259" key="7">
    <source>
        <dbReference type="Pfam" id="PF02803"/>
    </source>
</evidence>
<proteinExistence type="inferred from homology"/>
<dbReference type="PIRSF" id="PIRSF000429">
    <property type="entry name" value="Ac-CoA_Ac_transf"/>
    <property type="match status" value="1"/>
</dbReference>
<dbReference type="Proteomes" id="UP000033977">
    <property type="component" value="Unassembled WGS sequence"/>
</dbReference>